<dbReference type="EMBL" id="JAQZAO010000002">
    <property type="protein sequence ID" value="MDD7964633.1"/>
    <property type="molecule type" value="Genomic_DNA"/>
</dbReference>
<evidence type="ECO:0000256" key="1">
    <source>
        <dbReference type="SAM" id="MobiDB-lite"/>
    </source>
</evidence>
<protein>
    <submittedName>
        <fullName evidence="4">DUF3097 family protein</fullName>
    </submittedName>
</protein>
<dbReference type="Proteomes" id="UP001300763">
    <property type="component" value="Unassembled WGS sequence"/>
</dbReference>
<name>A0ABT5SP63_9PSEU</name>
<dbReference type="Pfam" id="PF22845">
    <property type="entry name" value="DUF3097_N"/>
    <property type="match status" value="1"/>
</dbReference>
<feature type="domain" description="DUF3097" evidence="3">
    <location>
        <begin position="59"/>
        <end position="117"/>
    </location>
</feature>
<dbReference type="Pfam" id="PF11296">
    <property type="entry name" value="DUF3097_C"/>
    <property type="match status" value="1"/>
</dbReference>
<evidence type="ECO:0000259" key="3">
    <source>
        <dbReference type="Pfam" id="PF22845"/>
    </source>
</evidence>
<feature type="domain" description="DUF3097" evidence="2">
    <location>
        <begin position="151"/>
        <end position="312"/>
    </location>
</feature>
<evidence type="ECO:0000259" key="2">
    <source>
        <dbReference type="Pfam" id="PF11296"/>
    </source>
</evidence>
<reference evidence="4 5" key="1">
    <citation type="submission" date="2023-02" db="EMBL/GenBank/DDBJ databases">
        <title>Genome sequencing required for Actinomycetospora new species description.</title>
        <authorList>
            <person name="Saimee Y."/>
            <person name="Duangmal K."/>
        </authorList>
    </citation>
    <scope>NUCLEOTIDE SEQUENCE [LARGE SCALE GENOMIC DNA]</scope>
    <source>
        <strain evidence="4 5">DW7H6</strain>
    </source>
</reference>
<gene>
    <name evidence="4" type="ORF">PGB27_04660</name>
</gene>
<evidence type="ECO:0000313" key="4">
    <source>
        <dbReference type="EMBL" id="MDD7964633.1"/>
    </source>
</evidence>
<sequence>MARTQGRGMHGSTGDAGFRTTGGAVRVPGRGGSPSSGAGRTGGLPGLAPHKPAREVVSVVAEPGLVVEDAAETFCGAVIRADVREVVLEDAAGRRRLFPNKPAAFLHEGRPATLVPPQRAAGPEKAATQQRSASGSRRVENVRARTALPHRIWVEGLHDAEIVERVWGHDLRVEGVVVEPLHGADVLVEAAREFGPGPDRRLGVLVDHLVTGSKESRIAEGLRRDLGPAAAHVLVLGHPYIDIWEAVKPRTVGIEAWPTIPRGIEWKRGVCEALGWGDERAGARRVLSSVSTWTDLETPLITAMEQLIDFVTVGA</sequence>
<feature type="compositionally biased region" description="Gly residues" evidence="1">
    <location>
        <begin position="29"/>
        <end position="45"/>
    </location>
</feature>
<organism evidence="4 5">
    <name type="scientific">Actinomycetospora lemnae</name>
    <dbReference type="NCBI Taxonomy" id="3019891"/>
    <lineage>
        <taxon>Bacteria</taxon>
        <taxon>Bacillati</taxon>
        <taxon>Actinomycetota</taxon>
        <taxon>Actinomycetes</taxon>
        <taxon>Pseudonocardiales</taxon>
        <taxon>Pseudonocardiaceae</taxon>
        <taxon>Actinomycetospora</taxon>
    </lineage>
</organism>
<feature type="region of interest" description="Disordered" evidence="1">
    <location>
        <begin position="1"/>
        <end position="49"/>
    </location>
</feature>
<evidence type="ECO:0000313" key="5">
    <source>
        <dbReference type="Proteomes" id="UP001300763"/>
    </source>
</evidence>
<proteinExistence type="predicted"/>
<dbReference type="RefSeq" id="WP_274199184.1">
    <property type="nucleotide sequence ID" value="NZ_JAQZAO010000002.1"/>
</dbReference>
<dbReference type="InterPro" id="IPR021447">
    <property type="entry name" value="DUF3097_C"/>
</dbReference>
<comment type="caution">
    <text evidence="4">The sequence shown here is derived from an EMBL/GenBank/DDBJ whole genome shotgun (WGS) entry which is preliminary data.</text>
</comment>
<feature type="region of interest" description="Disordered" evidence="1">
    <location>
        <begin position="110"/>
        <end position="140"/>
    </location>
</feature>
<dbReference type="InterPro" id="IPR053883">
    <property type="entry name" value="DUF3097_N"/>
</dbReference>
<accession>A0ABT5SP63</accession>
<keyword evidence="5" id="KW-1185">Reference proteome</keyword>